<gene>
    <name evidence="3" type="ordered locus">Strop_3956</name>
</gene>
<dbReference type="PROSITE" id="PS51257">
    <property type="entry name" value="PROKAR_LIPOPROTEIN"/>
    <property type="match status" value="1"/>
</dbReference>
<proteinExistence type="predicted"/>
<dbReference type="AlphaFoldDB" id="A4XBS9"/>
<evidence type="ECO:0000313" key="3">
    <source>
        <dbReference type="EMBL" id="ABP56386.1"/>
    </source>
</evidence>
<keyword evidence="4" id="KW-1185">Reference proteome</keyword>
<dbReference type="Gene3D" id="2.50.20.20">
    <property type="match status" value="1"/>
</dbReference>
<accession>A4XBS9</accession>
<dbReference type="InterPro" id="IPR029046">
    <property type="entry name" value="LolA/LolB/LppX"/>
</dbReference>
<dbReference type="HOGENOM" id="CLU_076599_0_0_11"/>
<sequence>MSRWKKLSVLAVAAVTAVSMTACGPNDSEGESGALERLTDDIPGSLQAAADKAKETETVRADMVTSGGAADSEMQMTMDFRGAVSFEMVGDILGEPVTMRMVDSAIYTENSAEDRELYNGKRWTKIDLDSSPEGDVGVDQMLQESDPSQQIETLLELEGVTVAGEETVDGIRTVQYTVTTTPEKLAEAQPEGSAESSDLSAAGDALGVTEVTIDVWIDEEYLLRRFRMDMGTAGVTTADYYDYNEPAQIEAPPAADVVDLEEVFADLEGSFAELEDAMKEIEDLTGGN</sequence>
<keyword evidence="2" id="KW-0732">Signal</keyword>
<feature type="chain" id="PRO_5038409301" description="Lipoprotein" evidence="2">
    <location>
        <begin position="23"/>
        <end position="288"/>
    </location>
</feature>
<dbReference type="RefSeq" id="WP_012015156.1">
    <property type="nucleotide sequence ID" value="NC_009380.1"/>
</dbReference>
<dbReference type="PATRIC" id="fig|369723.5.peg.4084"/>
<feature type="coiled-coil region" evidence="1">
    <location>
        <begin position="257"/>
        <end position="284"/>
    </location>
</feature>
<feature type="signal peptide" evidence="2">
    <location>
        <begin position="1"/>
        <end position="22"/>
    </location>
</feature>
<name>A4XBS9_SALTO</name>
<dbReference type="KEGG" id="stp:Strop_3956"/>
<keyword evidence="1" id="KW-0175">Coiled coil</keyword>
<reference evidence="4" key="1">
    <citation type="journal article" date="2007" name="Proc. Natl. Acad. Sci. U.S.A.">
        <title>Genome sequencing reveals complex secondary metabolome in the marine actinomycete Salinispora tropica.</title>
        <authorList>
            <person name="Udwary D.W."/>
            <person name="Zeigler L."/>
            <person name="Asolkar R.N."/>
            <person name="Singan V."/>
            <person name="Lapidus A."/>
            <person name="Fenical W."/>
            <person name="Jensen P.R."/>
            <person name="Moore B.S."/>
        </authorList>
    </citation>
    <scope>NUCLEOTIDE SEQUENCE [LARGE SCALE GENOMIC DNA]</scope>
    <source>
        <strain evidence="4">ATCC BAA-916 / DSM 44818 / CNB-440</strain>
    </source>
</reference>
<evidence type="ECO:0000256" key="1">
    <source>
        <dbReference type="SAM" id="Coils"/>
    </source>
</evidence>
<dbReference type="SUPFAM" id="SSF89392">
    <property type="entry name" value="Prokaryotic lipoproteins and lipoprotein localization factors"/>
    <property type="match status" value="1"/>
</dbReference>
<dbReference type="STRING" id="369723.Strop_3956"/>
<protein>
    <recommendedName>
        <fullName evidence="5">Lipoprotein</fullName>
    </recommendedName>
</protein>
<dbReference type="EMBL" id="CP000667">
    <property type="protein sequence ID" value="ABP56386.1"/>
    <property type="molecule type" value="Genomic_DNA"/>
</dbReference>
<dbReference type="eggNOG" id="ENOG50333DA">
    <property type="taxonomic scope" value="Bacteria"/>
</dbReference>
<evidence type="ECO:0000256" key="2">
    <source>
        <dbReference type="SAM" id="SignalP"/>
    </source>
</evidence>
<evidence type="ECO:0008006" key="5">
    <source>
        <dbReference type="Google" id="ProtNLM"/>
    </source>
</evidence>
<dbReference type="Proteomes" id="UP000000235">
    <property type="component" value="Chromosome"/>
</dbReference>
<organism evidence="3 4">
    <name type="scientific">Salinispora tropica (strain ATCC BAA-916 / DSM 44818 / JCM 13857 / NBRC 105044 / CNB-440)</name>
    <dbReference type="NCBI Taxonomy" id="369723"/>
    <lineage>
        <taxon>Bacteria</taxon>
        <taxon>Bacillati</taxon>
        <taxon>Actinomycetota</taxon>
        <taxon>Actinomycetes</taxon>
        <taxon>Micromonosporales</taxon>
        <taxon>Micromonosporaceae</taxon>
        <taxon>Salinispora</taxon>
    </lineage>
</organism>
<evidence type="ECO:0000313" key="4">
    <source>
        <dbReference type="Proteomes" id="UP000000235"/>
    </source>
</evidence>